<organism evidence="2 3">
    <name type="scientific">Nakamurella panacisegetis</name>
    <dbReference type="NCBI Taxonomy" id="1090615"/>
    <lineage>
        <taxon>Bacteria</taxon>
        <taxon>Bacillati</taxon>
        <taxon>Actinomycetota</taxon>
        <taxon>Actinomycetes</taxon>
        <taxon>Nakamurellales</taxon>
        <taxon>Nakamurellaceae</taxon>
        <taxon>Nakamurella</taxon>
    </lineage>
</organism>
<dbReference type="GO" id="GO:0004622">
    <property type="term" value="F:phosphatidylcholine lysophospholipase activity"/>
    <property type="evidence" value="ECO:0007669"/>
    <property type="project" value="TreeGrafter"/>
</dbReference>
<gene>
    <name evidence="2" type="ORF">SAMN04515671_4293</name>
</gene>
<dbReference type="PANTHER" id="PTHR30383">
    <property type="entry name" value="THIOESTERASE 1/PROTEASE 1/LYSOPHOSPHOLIPASE L1"/>
    <property type="match status" value="1"/>
</dbReference>
<dbReference type="Gene3D" id="3.40.50.1110">
    <property type="entry name" value="SGNH hydrolase"/>
    <property type="match status" value="1"/>
</dbReference>
<sequence length="225" mass="23162">MPLRAAELEAPAPLGLGLSATLRVGVLGDSIAYGQGAADPSEAVGARLMARFRAADVDAVVQTFAVPQACSGDLAEQVLRATAWRIGLALVIIGANDLTQFVPTEQAARSLGTAVRSLRGAGARVVVTPAPDLSVVPGVPPEFRLLVRTGSAVLRQAQTEVARREGAVVADLAETVAAFALDPALFSADRFHPSSAGYALIATALAPTVLAEARAVQEPSPHERT</sequence>
<dbReference type="Pfam" id="PF13472">
    <property type="entry name" value="Lipase_GDSL_2"/>
    <property type="match status" value="1"/>
</dbReference>
<dbReference type="STRING" id="1090615.SAMN04515671_4293"/>
<dbReference type="SUPFAM" id="SSF52266">
    <property type="entry name" value="SGNH hydrolase"/>
    <property type="match status" value="1"/>
</dbReference>
<dbReference type="CDD" id="cd01836">
    <property type="entry name" value="FeeA_FeeB_like"/>
    <property type="match status" value="1"/>
</dbReference>
<keyword evidence="3" id="KW-1185">Reference proteome</keyword>
<protein>
    <submittedName>
        <fullName evidence="2">Lysophospholipase L1</fullName>
    </submittedName>
</protein>
<accession>A0A1H0SUH9</accession>
<dbReference type="InterPro" id="IPR051532">
    <property type="entry name" value="Ester_Hydrolysis_Enzymes"/>
</dbReference>
<name>A0A1H0SUH9_9ACTN</name>
<evidence type="ECO:0000313" key="2">
    <source>
        <dbReference type="EMBL" id="SDP45249.1"/>
    </source>
</evidence>
<dbReference type="PANTHER" id="PTHR30383:SF5">
    <property type="entry name" value="SGNH HYDROLASE-TYPE ESTERASE DOMAIN-CONTAINING PROTEIN"/>
    <property type="match status" value="1"/>
</dbReference>
<feature type="domain" description="SGNH hydrolase-type esterase" evidence="1">
    <location>
        <begin position="26"/>
        <end position="200"/>
    </location>
</feature>
<evidence type="ECO:0000313" key="3">
    <source>
        <dbReference type="Proteomes" id="UP000198741"/>
    </source>
</evidence>
<dbReference type="AlphaFoldDB" id="A0A1H0SUH9"/>
<dbReference type="InterPro" id="IPR036514">
    <property type="entry name" value="SGNH_hydro_sf"/>
</dbReference>
<dbReference type="RefSeq" id="WP_197676301.1">
    <property type="nucleotide sequence ID" value="NZ_LT629710.1"/>
</dbReference>
<dbReference type="EMBL" id="LT629710">
    <property type="protein sequence ID" value="SDP45249.1"/>
    <property type="molecule type" value="Genomic_DNA"/>
</dbReference>
<dbReference type="InterPro" id="IPR013830">
    <property type="entry name" value="SGNH_hydro"/>
</dbReference>
<evidence type="ECO:0000259" key="1">
    <source>
        <dbReference type="Pfam" id="PF13472"/>
    </source>
</evidence>
<proteinExistence type="predicted"/>
<reference evidence="2 3" key="1">
    <citation type="submission" date="2016-10" db="EMBL/GenBank/DDBJ databases">
        <authorList>
            <person name="de Groot N.N."/>
        </authorList>
    </citation>
    <scope>NUCLEOTIDE SEQUENCE [LARGE SCALE GENOMIC DNA]</scope>
    <source>
        <strain evidence="3">P4-7,KCTC 19426,CECT 7604</strain>
    </source>
</reference>
<dbReference type="Proteomes" id="UP000198741">
    <property type="component" value="Chromosome I"/>
</dbReference>